<evidence type="ECO:0000313" key="2">
    <source>
        <dbReference type="EMBL" id="GEA81635.1"/>
    </source>
</evidence>
<reference evidence="2 3" key="1">
    <citation type="submission" date="2019-06" db="EMBL/GenBank/DDBJ databases">
        <title>Whole genome shotgun sequence of Cellulomonas uda NBRC 3747.</title>
        <authorList>
            <person name="Hosoyama A."/>
            <person name="Uohara A."/>
            <person name="Ohji S."/>
            <person name="Ichikawa N."/>
        </authorList>
    </citation>
    <scope>NUCLEOTIDE SEQUENCE [LARGE SCALE GENOMIC DNA]</scope>
    <source>
        <strain evidence="2 3">NBRC 3747</strain>
    </source>
</reference>
<organism evidence="2 3">
    <name type="scientific">Cellulomonas uda</name>
    <dbReference type="NCBI Taxonomy" id="1714"/>
    <lineage>
        <taxon>Bacteria</taxon>
        <taxon>Bacillati</taxon>
        <taxon>Actinomycetota</taxon>
        <taxon>Actinomycetes</taxon>
        <taxon>Micrococcales</taxon>
        <taxon>Cellulomonadaceae</taxon>
        <taxon>Cellulomonas</taxon>
    </lineage>
</organism>
<dbReference type="Proteomes" id="UP000315842">
    <property type="component" value="Unassembled WGS sequence"/>
</dbReference>
<evidence type="ECO:0008006" key="4">
    <source>
        <dbReference type="Google" id="ProtNLM"/>
    </source>
</evidence>
<name>A0A4Y3KF19_CELUD</name>
<proteinExistence type="predicted"/>
<evidence type="ECO:0000313" key="3">
    <source>
        <dbReference type="Proteomes" id="UP000315842"/>
    </source>
</evidence>
<evidence type="ECO:0000256" key="1">
    <source>
        <dbReference type="SAM" id="MobiDB-lite"/>
    </source>
</evidence>
<comment type="caution">
    <text evidence="2">The sequence shown here is derived from an EMBL/GenBank/DDBJ whole genome shotgun (WGS) entry which is preliminary data.</text>
</comment>
<dbReference type="EMBL" id="BJLP01000033">
    <property type="protein sequence ID" value="GEA81635.1"/>
    <property type="molecule type" value="Genomic_DNA"/>
</dbReference>
<gene>
    <name evidence="2" type="ORF">CUD01_20790</name>
</gene>
<keyword evidence="3" id="KW-1185">Reference proteome</keyword>
<feature type="region of interest" description="Disordered" evidence="1">
    <location>
        <begin position="73"/>
        <end position="96"/>
    </location>
</feature>
<accession>A0A4Y3KF19</accession>
<protein>
    <recommendedName>
        <fullName evidence="4">YtxH domain-containing protein</fullName>
    </recommendedName>
</protein>
<dbReference type="RefSeq" id="WP_094181635.1">
    <property type="nucleotide sequence ID" value="NZ_BJLP01000033.1"/>
</dbReference>
<dbReference type="AlphaFoldDB" id="A0A4Y3KF19"/>
<sequence length="96" mass="10171">MSGRIGTFVVGVGFGYLLATRKGRDLLGKAGEKAGEAWRHPKVQGVVKDVEEQALDFAKQQGVALKDKAVDAARSATGRSADEPSVVVEPETPYSI</sequence>